<organism evidence="2 3">
    <name type="scientific">Mucuna pruriens</name>
    <name type="common">Velvet bean</name>
    <name type="synonym">Dolichos pruriens</name>
    <dbReference type="NCBI Taxonomy" id="157652"/>
    <lineage>
        <taxon>Eukaryota</taxon>
        <taxon>Viridiplantae</taxon>
        <taxon>Streptophyta</taxon>
        <taxon>Embryophyta</taxon>
        <taxon>Tracheophyta</taxon>
        <taxon>Spermatophyta</taxon>
        <taxon>Magnoliopsida</taxon>
        <taxon>eudicotyledons</taxon>
        <taxon>Gunneridae</taxon>
        <taxon>Pentapetalae</taxon>
        <taxon>rosids</taxon>
        <taxon>fabids</taxon>
        <taxon>Fabales</taxon>
        <taxon>Fabaceae</taxon>
        <taxon>Papilionoideae</taxon>
        <taxon>50 kb inversion clade</taxon>
        <taxon>NPAAA clade</taxon>
        <taxon>indigoferoid/millettioid clade</taxon>
        <taxon>Phaseoleae</taxon>
        <taxon>Mucuna</taxon>
    </lineage>
</organism>
<gene>
    <name evidence="2" type="ORF">CR513_45859</name>
</gene>
<evidence type="ECO:0000313" key="3">
    <source>
        <dbReference type="Proteomes" id="UP000257109"/>
    </source>
</evidence>
<feature type="non-terminal residue" evidence="2">
    <location>
        <position position="1"/>
    </location>
</feature>
<feature type="compositionally biased region" description="Low complexity" evidence="1">
    <location>
        <begin position="30"/>
        <end position="41"/>
    </location>
</feature>
<name>A0A371F8E4_MUCPR</name>
<dbReference type="AlphaFoldDB" id="A0A371F8E4"/>
<reference evidence="2" key="1">
    <citation type="submission" date="2018-05" db="EMBL/GenBank/DDBJ databases">
        <title>Draft genome of Mucuna pruriens seed.</title>
        <authorList>
            <person name="Nnadi N.E."/>
            <person name="Vos R."/>
            <person name="Hasami M.H."/>
            <person name="Devisetty U.K."/>
            <person name="Aguiy J.C."/>
        </authorList>
    </citation>
    <scope>NUCLEOTIDE SEQUENCE [LARGE SCALE GENOMIC DNA]</scope>
    <source>
        <strain evidence="2">JCA_2017</strain>
    </source>
</reference>
<proteinExistence type="predicted"/>
<keyword evidence="3" id="KW-1185">Reference proteome</keyword>
<feature type="region of interest" description="Disordered" evidence="1">
    <location>
        <begin position="1"/>
        <end position="49"/>
    </location>
</feature>
<evidence type="ECO:0000256" key="1">
    <source>
        <dbReference type="SAM" id="MobiDB-lite"/>
    </source>
</evidence>
<evidence type="ECO:0000313" key="2">
    <source>
        <dbReference type="EMBL" id="RDX74403.1"/>
    </source>
</evidence>
<protein>
    <submittedName>
        <fullName evidence="2">Uncharacterized protein</fullName>
    </submittedName>
</protein>
<sequence length="185" mass="20037">MQVNCNLIKPRNERNSRGGNPRISSDKISNSELNSLLSPNNTKTRPLHPLVSSSTGSFITILCKIQRPQHRASVTRPLNPPPRRNSIVNGTLHHHSPRILFPGSPQKRTIRVFHSRKIRARRYATLVNRKARVLSGVCSSVCENGVVAAAAGTAKHQAAALENGGGVAEDEVDGSVDVAFSVELA</sequence>
<dbReference type="Proteomes" id="UP000257109">
    <property type="component" value="Unassembled WGS sequence"/>
</dbReference>
<comment type="caution">
    <text evidence="2">The sequence shown here is derived from an EMBL/GenBank/DDBJ whole genome shotgun (WGS) entry which is preliminary data.</text>
</comment>
<dbReference type="EMBL" id="QJKJ01010194">
    <property type="protein sequence ID" value="RDX74403.1"/>
    <property type="molecule type" value="Genomic_DNA"/>
</dbReference>
<dbReference type="OrthoDB" id="786888at2759"/>
<accession>A0A371F8E4</accession>